<dbReference type="EMBL" id="BNCQ01000021">
    <property type="protein sequence ID" value="GIM06385.1"/>
    <property type="molecule type" value="Genomic_DNA"/>
</dbReference>
<evidence type="ECO:0000313" key="4">
    <source>
        <dbReference type="EMBL" id="GIM06385.1"/>
    </source>
</evidence>
<dbReference type="EMBL" id="BNCP01000032">
    <property type="protein sequence ID" value="GIL85336.1"/>
    <property type="molecule type" value="Genomic_DNA"/>
</dbReference>
<dbReference type="AlphaFoldDB" id="A0A8J4FSL3"/>
<feature type="coiled-coil region" evidence="1">
    <location>
        <begin position="133"/>
        <end position="160"/>
    </location>
</feature>
<accession>A0A8J4FSL3</accession>
<keyword evidence="1" id="KW-0175">Coiled coil</keyword>
<name>A0A8J4FSL3_9CHLO</name>
<organism evidence="3 5">
    <name type="scientific">Volvox reticuliferus</name>
    <dbReference type="NCBI Taxonomy" id="1737510"/>
    <lineage>
        <taxon>Eukaryota</taxon>
        <taxon>Viridiplantae</taxon>
        <taxon>Chlorophyta</taxon>
        <taxon>core chlorophytes</taxon>
        <taxon>Chlorophyceae</taxon>
        <taxon>CS clade</taxon>
        <taxon>Chlamydomonadales</taxon>
        <taxon>Volvocaceae</taxon>
        <taxon>Volvox</taxon>
    </lineage>
</organism>
<evidence type="ECO:0008006" key="6">
    <source>
        <dbReference type="Google" id="ProtNLM"/>
    </source>
</evidence>
<reference evidence="3" key="1">
    <citation type="journal article" date="2021" name="Proc. Natl. Acad. Sci. U.S.A.">
        <title>Three genomes in the algal genus Volvox reveal the fate of a haploid sex-determining region after a transition to homothallism.</title>
        <authorList>
            <person name="Yamamoto K."/>
            <person name="Hamaji T."/>
            <person name="Kawai-Toyooka H."/>
            <person name="Matsuzaki R."/>
            <person name="Takahashi F."/>
            <person name="Nishimura Y."/>
            <person name="Kawachi M."/>
            <person name="Noguchi H."/>
            <person name="Minakuchi Y."/>
            <person name="Umen J.G."/>
            <person name="Toyoda A."/>
            <person name="Nozaki H."/>
        </authorList>
    </citation>
    <scope>NUCLEOTIDE SEQUENCE</scope>
    <source>
        <strain evidence="4">NIES-3785</strain>
        <strain evidence="3">NIES-3786</strain>
    </source>
</reference>
<proteinExistence type="predicted"/>
<dbReference type="Proteomes" id="UP000722791">
    <property type="component" value="Unassembled WGS sequence"/>
</dbReference>
<dbReference type="PANTHER" id="PTHR14873:SF1">
    <property type="entry name" value="OS06G0694100 PROTEIN"/>
    <property type="match status" value="1"/>
</dbReference>
<dbReference type="Proteomes" id="UP000747110">
    <property type="component" value="Unassembled WGS sequence"/>
</dbReference>
<comment type="caution">
    <text evidence="3">The sequence shown here is derived from an EMBL/GenBank/DDBJ whole genome shotgun (WGS) entry which is preliminary data.</text>
</comment>
<evidence type="ECO:0000313" key="5">
    <source>
        <dbReference type="Proteomes" id="UP000747110"/>
    </source>
</evidence>
<evidence type="ECO:0000256" key="1">
    <source>
        <dbReference type="SAM" id="Coils"/>
    </source>
</evidence>
<feature type="compositionally biased region" description="Polar residues" evidence="2">
    <location>
        <begin position="46"/>
        <end position="62"/>
    </location>
</feature>
<dbReference type="PANTHER" id="PTHR14873">
    <property type="entry name" value="OS06G0694100 PROTEIN"/>
    <property type="match status" value="1"/>
</dbReference>
<keyword evidence="5" id="KW-1185">Reference proteome</keyword>
<evidence type="ECO:0000256" key="2">
    <source>
        <dbReference type="SAM" id="MobiDB-lite"/>
    </source>
</evidence>
<gene>
    <name evidence="3" type="ORF">Vretifemale_13819</name>
    <name evidence="4" type="ORF">Vretimale_10693</name>
</gene>
<dbReference type="OrthoDB" id="541027at2759"/>
<sequence length="639" mass="67765">MDAPFTTTEVFEDPLLLPGLSELITDLAADDADETSCRMADDVPDNHQQPIQAGQSSLAQPFNSPPPPELMDWAHHQPLLSALASAYAERTEPIFVSPGHASQPGMTSIQQGHGAVYAAVTGSRRGRKPMPRLHDLQRRLDTLTDQFRRLNDENTFLKGKLKLLESVLPYRDSHIGFLAAAKNGQIPRSQVQYLQKGGPRGFTATTAYPPAPAAVPPAAAFTVAAPTLATAAGSGSFSSEISLSPPAVASGGSNHSVTSVAALVAAPPPSNVVVAVPPAIGSEMAVRAASACVVTEPAPLPDLGSRHKRLAEVYAEPNATSTTAKVAEASTAAMAITTGRSASTSAVAGGPSAGMMQDGVASGDHLTHGATCTPMCHTTVSGSWSMAPPGCLPEAAALLTLCPRPDGEVPTITPAAIEELKRVSAKDFQILYKHCVVQLSVLGIAAEVHGPSSPQHARLERFLERTFVFMDQINLLSPNCFVQSMYVNVETGEPERPSDDFWRTLGLSLKLNPQQLEEVRMVMVMHEMSMAPVARERLKLASELSASISAAMGQRPVSSGDVIKSLSEVDEVTERLRRNVIKEYQAQVDVSDFLCMSVLTPIQMARIMAASYPYIPDVVAVLHACDPAGADTRPTRKAA</sequence>
<feature type="region of interest" description="Disordered" evidence="2">
    <location>
        <begin position="37"/>
        <end position="64"/>
    </location>
</feature>
<evidence type="ECO:0000313" key="3">
    <source>
        <dbReference type="EMBL" id="GIL85336.1"/>
    </source>
</evidence>
<protein>
    <recommendedName>
        <fullName evidence="6">BZIP domain-containing protein</fullName>
    </recommendedName>
</protein>